<dbReference type="Proteomes" id="UP000181981">
    <property type="component" value="Unassembled WGS sequence"/>
</dbReference>
<protein>
    <submittedName>
        <fullName evidence="1">Uncharacterized protein</fullName>
    </submittedName>
</protein>
<dbReference type="AlphaFoldDB" id="A0A1I0JAL3"/>
<gene>
    <name evidence="1" type="ORF">SAMN05444285_1401</name>
</gene>
<proteinExistence type="predicted"/>
<reference evidence="1 2" key="1">
    <citation type="submission" date="2016-10" db="EMBL/GenBank/DDBJ databases">
        <authorList>
            <person name="de Groot N.N."/>
        </authorList>
    </citation>
    <scope>NUCLEOTIDE SEQUENCE [LARGE SCALE GENOMIC DNA]</scope>
    <source>
        <strain evidence="1 2">DSM 25947</strain>
    </source>
</reference>
<evidence type="ECO:0000313" key="2">
    <source>
        <dbReference type="Proteomes" id="UP000181981"/>
    </source>
</evidence>
<name>A0A1I0JAL3_9BACT</name>
<feature type="non-terminal residue" evidence="1">
    <location>
        <position position="78"/>
    </location>
</feature>
<evidence type="ECO:0000313" key="1">
    <source>
        <dbReference type="EMBL" id="SEU07018.1"/>
    </source>
</evidence>
<sequence>MNNAIRLEVLEKKDLGLIKDIYNYYIANSTATFHPGSVSEADLKENEAVQKVKLDSLCFYCPFKICILKVDMTIRSNV</sequence>
<dbReference type="EMBL" id="FOHT01000040">
    <property type="protein sequence ID" value="SEU07018.1"/>
    <property type="molecule type" value="Genomic_DNA"/>
</dbReference>
<organism evidence="1 2">
    <name type="scientific">Draconibacterium orientale</name>
    <dbReference type="NCBI Taxonomy" id="1168034"/>
    <lineage>
        <taxon>Bacteria</taxon>
        <taxon>Pseudomonadati</taxon>
        <taxon>Bacteroidota</taxon>
        <taxon>Bacteroidia</taxon>
        <taxon>Marinilabiliales</taxon>
        <taxon>Prolixibacteraceae</taxon>
        <taxon>Draconibacterium</taxon>
    </lineage>
</organism>
<accession>A0A1I0JAL3</accession>